<sequence>MFIRNIWQKLQVLMRWDKPFNWPSPKQWKGLFNALSFKERVILTLSLSLVAAGLTIWTVVFLTSHLAQKPTEGGTYTEALVGQPRHINPVLAASNPVDRDLTALIFSGLTRYDKNGKIVPDLAERWDILEDGKVYEFHLRPNIFWPDGEPITADDAIFTVQKIQNPAIHSPFLPNWLSVKTEQGQDQLTVKFILTAPYAPFLNNTTVGILPKHMWGDVPNENFSSHELNIKPMGAGMYAITKIERDRSSGAINSLSLKTNDKYWNNLPYIQTIKIQFFENMQAAIDTYNQRGVDAVGGIDPNMRGLLRPGRRIVSATLPRYFGVFFNQTQSKALADRIVRIALSYGTDKNKILKEVWRQDGEAVIGPILPGMIGYTSDLPIYGFDPEHARKMLDEAGWTDSDQNGIRDKKGTQLAIVLTTSDAPELTKTADLLKSFWTDIGVAVNVKVLSAADLREQAIRPRSYEALLYGYDLGADPDPFSFWHSSQRFDPWPNLTLYNNKEADRVLEEARQKFDQERRAELYRAFQKMVVEDAPAIFLVSPKFIYPTIANLEGLDLSFLPNPSWRFAEINNWYLKTKLQWE</sequence>
<keyword evidence="3" id="KW-0732">Signal</keyword>
<feature type="transmembrane region" description="Helical" evidence="4">
    <location>
        <begin position="41"/>
        <end position="62"/>
    </location>
</feature>
<dbReference type="PANTHER" id="PTHR30290:SF9">
    <property type="entry name" value="OLIGOPEPTIDE-BINDING PROTEIN APPA"/>
    <property type="match status" value="1"/>
</dbReference>
<evidence type="ECO:0000256" key="1">
    <source>
        <dbReference type="ARBA" id="ARBA00005695"/>
    </source>
</evidence>
<organism evidence="6 7">
    <name type="scientific">Candidatus Terrybacteria bacterium RIFCSPHIGHO2_01_FULL_43_35</name>
    <dbReference type="NCBI Taxonomy" id="1802361"/>
    <lineage>
        <taxon>Bacteria</taxon>
        <taxon>Candidatus Terryibacteriota</taxon>
    </lineage>
</organism>
<keyword evidence="2" id="KW-0813">Transport</keyword>
<dbReference type="Pfam" id="PF00496">
    <property type="entry name" value="SBP_bac_5"/>
    <property type="match status" value="1"/>
</dbReference>
<feature type="domain" description="Solute-binding protein family 5" evidence="5">
    <location>
        <begin position="117"/>
        <end position="484"/>
    </location>
</feature>
<dbReference type="PANTHER" id="PTHR30290">
    <property type="entry name" value="PERIPLASMIC BINDING COMPONENT OF ABC TRANSPORTER"/>
    <property type="match status" value="1"/>
</dbReference>
<evidence type="ECO:0000256" key="2">
    <source>
        <dbReference type="ARBA" id="ARBA00022448"/>
    </source>
</evidence>
<dbReference type="Gene3D" id="3.90.76.10">
    <property type="entry name" value="Dipeptide-binding Protein, Domain 1"/>
    <property type="match status" value="1"/>
</dbReference>
<proteinExistence type="inferred from homology"/>
<protein>
    <recommendedName>
        <fullName evidence="5">Solute-binding protein family 5 domain-containing protein</fullName>
    </recommendedName>
</protein>
<accession>A0A1G2PFZ6</accession>
<name>A0A1G2PFZ6_9BACT</name>
<dbReference type="Proteomes" id="UP000178869">
    <property type="component" value="Unassembled WGS sequence"/>
</dbReference>
<dbReference type="GO" id="GO:1904680">
    <property type="term" value="F:peptide transmembrane transporter activity"/>
    <property type="evidence" value="ECO:0007669"/>
    <property type="project" value="TreeGrafter"/>
</dbReference>
<evidence type="ECO:0000313" key="6">
    <source>
        <dbReference type="EMBL" id="OHA47193.1"/>
    </source>
</evidence>
<dbReference type="AlphaFoldDB" id="A0A1G2PFZ6"/>
<evidence type="ECO:0000256" key="4">
    <source>
        <dbReference type="SAM" id="Phobius"/>
    </source>
</evidence>
<keyword evidence="4" id="KW-0472">Membrane</keyword>
<dbReference type="InterPro" id="IPR039424">
    <property type="entry name" value="SBP_5"/>
</dbReference>
<dbReference type="GO" id="GO:0015833">
    <property type="term" value="P:peptide transport"/>
    <property type="evidence" value="ECO:0007669"/>
    <property type="project" value="TreeGrafter"/>
</dbReference>
<dbReference type="InterPro" id="IPR000914">
    <property type="entry name" value="SBP_5_dom"/>
</dbReference>
<dbReference type="SUPFAM" id="SSF53850">
    <property type="entry name" value="Periplasmic binding protein-like II"/>
    <property type="match status" value="1"/>
</dbReference>
<keyword evidence="4" id="KW-0812">Transmembrane</keyword>
<dbReference type="CDD" id="cd08513">
    <property type="entry name" value="PBP2_thermophilic_Hb8_like"/>
    <property type="match status" value="1"/>
</dbReference>
<comment type="caution">
    <text evidence="6">The sequence shown here is derived from an EMBL/GenBank/DDBJ whole genome shotgun (WGS) entry which is preliminary data.</text>
</comment>
<gene>
    <name evidence="6" type="ORF">A2828_04340</name>
</gene>
<dbReference type="EMBL" id="MHSR01000007">
    <property type="protein sequence ID" value="OHA47193.1"/>
    <property type="molecule type" value="Genomic_DNA"/>
</dbReference>
<comment type="similarity">
    <text evidence="1">Belongs to the bacterial solute-binding protein 5 family.</text>
</comment>
<dbReference type="GO" id="GO:0043190">
    <property type="term" value="C:ATP-binding cassette (ABC) transporter complex"/>
    <property type="evidence" value="ECO:0007669"/>
    <property type="project" value="InterPro"/>
</dbReference>
<dbReference type="InterPro" id="IPR030678">
    <property type="entry name" value="Peptide/Ni-bd"/>
</dbReference>
<dbReference type="Gene3D" id="3.10.105.10">
    <property type="entry name" value="Dipeptide-binding Protein, Domain 3"/>
    <property type="match status" value="1"/>
</dbReference>
<dbReference type="GO" id="GO:0042597">
    <property type="term" value="C:periplasmic space"/>
    <property type="evidence" value="ECO:0007669"/>
    <property type="project" value="UniProtKB-ARBA"/>
</dbReference>
<dbReference type="Gene3D" id="3.40.190.10">
    <property type="entry name" value="Periplasmic binding protein-like II"/>
    <property type="match status" value="1"/>
</dbReference>
<evidence type="ECO:0000256" key="3">
    <source>
        <dbReference type="ARBA" id="ARBA00022729"/>
    </source>
</evidence>
<keyword evidence="4" id="KW-1133">Transmembrane helix</keyword>
<evidence type="ECO:0000313" key="7">
    <source>
        <dbReference type="Proteomes" id="UP000178869"/>
    </source>
</evidence>
<evidence type="ECO:0000259" key="5">
    <source>
        <dbReference type="Pfam" id="PF00496"/>
    </source>
</evidence>
<dbReference type="PIRSF" id="PIRSF002741">
    <property type="entry name" value="MppA"/>
    <property type="match status" value="1"/>
</dbReference>
<reference evidence="6 7" key="1">
    <citation type="journal article" date="2016" name="Nat. Commun.">
        <title>Thousands of microbial genomes shed light on interconnected biogeochemical processes in an aquifer system.</title>
        <authorList>
            <person name="Anantharaman K."/>
            <person name="Brown C.T."/>
            <person name="Hug L.A."/>
            <person name="Sharon I."/>
            <person name="Castelle C.J."/>
            <person name="Probst A.J."/>
            <person name="Thomas B.C."/>
            <person name="Singh A."/>
            <person name="Wilkins M.J."/>
            <person name="Karaoz U."/>
            <person name="Brodie E.L."/>
            <person name="Williams K.H."/>
            <person name="Hubbard S.S."/>
            <person name="Banfield J.F."/>
        </authorList>
    </citation>
    <scope>NUCLEOTIDE SEQUENCE [LARGE SCALE GENOMIC DNA]</scope>
</reference>